<name>A0A9W7XL81_9FUNG</name>
<dbReference type="InterPro" id="IPR014752">
    <property type="entry name" value="Arrestin-like_C"/>
</dbReference>
<dbReference type="GO" id="GO:0015031">
    <property type="term" value="P:protein transport"/>
    <property type="evidence" value="ECO:0007669"/>
    <property type="project" value="TreeGrafter"/>
</dbReference>
<evidence type="ECO:0000313" key="2">
    <source>
        <dbReference type="EMBL" id="KAJ1645148.1"/>
    </source>
</evidence>
<comment type="caution">
    <text evidence="2">The sequence shown here is derived from an EMBL/GenBank/DDBJ whole genome shotgun (WGS) entry which is preliminary data.</text>
</comment>
<sequence length="455" mass="50115">MENTHETQASFVPTVSISYNKKQKLDIRVKILENPLTIRSAKQTQAIVRGTVELSSRQIQRARKITVNLVGTKTLHNAQQQMGGSSPGTSKQTICRYTQVLEHNLQTYAVGTYTLPFEFVLEDIQELPATLNVPQCSVIYRVVATTTRQNNSKDSRNPLAVISLAVLWPFGSNNVVSAQEDLLVIKYPVLDDPADYVARIGPVVKVGVLGALGDDEAVPMYCVQMDRDTTAPGETLGFALRVYVPAANTISNRRSSLSGAATDSLIASGPDPRITTVAAAEESSSGDSSSPRQEPPQVPYVGRPVAAYKVKCKLVQKVRYVTDHDLVADSNDQVYMFWTKRVVLKELVANEMRLDAAATEPIRLQWEMLIPDEIQSSLDAEDVQVRYDVFVDFYPMKSTPVGITRRLSLRGIARKSQGKSVWCILPLNVLPVSVSTLVANPPEYQKSQHDESPAA</sequence>
<accession>A0A9W7XL81</accession>
<dbReference type="AlphaFoldDB" id="A0A9W7XL81"/>
<proteinExistence type="predicted"/>
<dbReference type="PANTHER" id="PTHR11188:SF17">
    <property type="entry name" value="FI21816P1"/>
    <property type="match status" value="1"/>
</dbReference>
<gene>
    <name evidence="2" type="ORF">LPJ64_003255</name>
</gene>
<evidence type="ECO:0000313" key="3">
    <source>
        <dbReference type="Proteomes" id="UP001145021"/>
    </source>
</evidence>
<keyword evidence="3" id="KW-1185">Reference proteome</keyword>
<dbReference type="EMBL" id="JANBOH010000122">
    <property type="protein sequence ID" value="KAJ1645148.1"/>
    <property type="molecule type" value="Genomic_DNA"/>
</dbReference>
<dbReference type="Gene3D" id="2.60.40.640">
    <property type="match status" value="1"/>
</dbReference>
<dbReference type="InterPro" id="IPR050357">
    <property type="entry name" value="Arrestin_domain-protein"/>
</dbReference>
<reference evidence="2" key="1">
    <citation type="submission" date="2022-07" db="EMBL/GenBank/DDBJ databases">
        <title>Phylogenomic reconstructions and comparative analyses of Kickxellomycotina fungi.</title>
        <authorList>
            <person name="Reynolds N.K."/>
            <person name="Stajich J.E."/>
            <person name="Barry K."/>
            <person name="Grigoriev I.V."/>
            <person name="Crous P."/>
            <person name="Smith M.E."/>
        </authorList>
    </citation>
    <scope>NUCLEOTIDE SEQUENCE</scope>
    <source>
        <strain evidence="2">NBRC 105413</strain>
    </source>
</reference>
<evidence type="ECO:0008006" key="4">
    <source>
        <dbReference type="Google" id="ProtNLM"/>
    </source>
</evidence>
<feature type="region of interest" description="Disordered" evidence="1">
    <location>
        <begin position="278"/>
        <end position="299"/>
    </location>
</feature>
<protein>
    <recommendedName>
        <fullName evidence="4">Arrestin-like N-terminal domain-containing protein</fullName>
    </recommendedName>
</protein>
<organism evidence="2 3">
    <name type="scientific">Coemansia asiatica</name>
    <dbReference type="NCBI Taxonomy" id="1052880"/>
    <lineage>
        <taxon>Eukaryota</taxon>
        <taxon>Fungi</taxon>
        <taxon>Fungi incertae sedis</taxon>
        <taxon>Zoopagomycota</taxon>
        <taxon>Kickxellomycotina</taxon>
        <taxon>Kickxellomycetes</taxon>
        <taxon>Kickxellales</taxon>
        <taxon>Kickxellaceae</taxon>
        <taxon>Coemansia</taxon>
    </lineage>
</organism>
<dbReference type="PANTHER" id="PTHR11188">
    <property type="entry name" value="ARRESTIN DOMAIN CONTAINING PROTEIN"/>
    <property type="match status" value="1"/>
</dbReference>
<dbReference type="Proteomes" id="UP001145021">
    <property type="component" value="Unassembled WGS sequence"/>
</dbReference>
<evidence type="ECO:0000256" key="1">
    <source>
        <dbReference type="SAM" id="MobiDB-lite"/>
    </source>
</evidence>
<dbReference type="GO" id="GO:0005737">
    <property type="term" value="C:cytoplasm"/>
    <property type="evidence" value="ECO:0007669"/>
    <property type="project" value="TreeGrafter"/>
</dbReference>